<dbReference type="EMBL" id="DWZJ01000085">
    <property type="protein sequence ID" value="HJB13890.1"/>
    <property type="molecule type" value="Genomic_DNA"/>
</dbReference>
<dbReference type="PANTHER" id="PTHR21090:SF5">
    <property type="entry name" value="PENTAFUNCTIONAL AROM POLYPEPTIDE"/>
    <property type="match status" value="1"/>
</dbReference>
<feature type="binding site" evidence="7">
    <location>
        <position position="94"/>
    </location>
    <ligand>
        <name>phosphoenolpyruvate</name>
        <dbReference type="ChEBI" id="CHEBI:58702"/>
    </ligand>
</feature>
<proteinExistence type="inferred from homology"/>
<dbReference type="GO" id="GO:0003866">
    <property type="term" value="F:3-phosphoshikimate 1-carboxyvinyltransferase activity"/>
    <property type="evidence" value="ECO:0007669"/>
    <property type="project" value="UniProtKB-UniRule"/>
</dbReference>
<dbReference type="InterPro" id="IPR001986">
    <property type="entry name" value="Enolpyruvate_Tfrase_dom"/>
</dbReference>
<evidence type="ECO:0000256" key="4">
    <source>
        <dbReference type="ARBA" id="ARBA00022679"/>
    </source>
</evidence>
<keyword evidence="7" id="KW-0963">Cytoplasm</keyword>
<feature type="binding site" evidence="7">
    <location>
        <position position="369"/>
    </location>
    <ligand>
        <name>phosphoenolpyruvate</name>
        <dbReference type="ChEBI" id="CHEBI:58702"/>
    </ligand>
</feature>
<evidence type="ECO:0000256" key="1">
    <source>
        <dbReference type="ARBA" id="ARBA00004811"/>
    </source>
</evidence>
<organism evidence="9 10">
    <name type="scientific">Candidatus Oscillibacter excrementigallinarum</name>
    <dbReference type="NCBI Taxonomy" id="2838716"/>
    <lineage>
        <taxon>Bacteria</taxon>
        <taxon>Bacillati</taxon>
        <taxon>Bacillota</taxon>
        <taxon>Clostridia</taxon>
        <taxon>Eubacteriales</taxon>
        <taxon>Oscillospiraceae</taxon>
        <taxon>Oscillibacter</taxon>
    </lineage>
</organism>
<dbReference type="GO" id="GO:0009073">
    <property type="term" value="P:aromatic amino acid family biosynthetic process"/>
    <property type="evidence" value="ECO:0007669"/>
    <property type="project" value="UniProtKB-KW"/>
</dbReference>
<dbReference type="CDD" id="cd01556">
    <property type="entry name" value="EPSP_synthase"/>
    <property type="match status" value="1"/>
</dbReference>
<feature type="domain" description="Enolpyruvate transferase" evidence="8">
    <location>
        <begin position="7"/>
        <end position="403"/>
    </location>
</feature>
<dbReference type="SUPFAM" id="SSF55205">
    <property type="entry name" value="EPT/RTPC-like"/>
    <property type="match status" value="1"/>
</dbReference>
<evidence type="ECO:0000259" key="8">
    <source>
        <dbReference type="Pfam" id="PF00275"/>
    </source>
</evidence>
<feature type="binding site" evidence="7">
    <location>
        <position position="328"/>
    </location>
    <ligand>
        <name>phosphoenolpyruvate</name>
        <dbReference type="ChEBI" id="CHEBI:58702"/>
    </ligand>
</feature>
<evidence type="ECO:0000313" key="9">
    <source>
        <dbReference type="EMBL" id="HJB13890.1"/>
    </source>
</evidence>
<comment type="similarity">
    <text evidence="2 7">Belongs to the EPSP synthase family.</text>
</comment>
<sequence length="414" mass="43796">MDLQIIPKKLSGAVTPPPSKSQAHRLLIAAALSGGVSVLHGLAESQDIQATRRCLSALGAGIEDLPDGALRVHGLGHGIVMAPPYALLDCGESGSTLRFLIPVALLVQGEASFTGRGRLMERPLKPYEDLFREKGVAWKLEDNVLTVNGGRGYDALALDSGAYRLPGNVSSQFFTGLLFVLPLLNGDSILVSTTPLESRDYLEMTRQALAAAGVTTRWADENTLCVPGGQAYQPFTATVEADWSQAGFWYAADFLDSQVETRGLDPDSAQGDKVVSELYWKLARPGDAEIDVSGCPDLLPPLAVMAAVRSGTTCFTNAARLRMKESDRLSTTAAALAALGGRAEEGPDFLTVHGGPLTGGTVDSANDHRIAMAAAIAATACTGPVTIRGAECVQKSYPDFWEVYRSLGGDIHVL</sequence>
<dbReference type="GO" id="GO:0008652">
    <property type="term" value="P:amino acid biosynthetic process"/>
    <property type="evidence" value="ECO:0007669"/>
    <property type="project" value="UniProtKB-KW"/>
</dbReference>
<feature type="binding site" evidence="7">
    <location>
        <position position="170"/>
    </location>
    <ligand>
        <name>3-phosphoshikimate</name>
        <dbReference type="ChEBI" id="CHEBI:145989"/>
    </ligand>
</feature>
<dbReference type="InterPro" id="IPR036968">
    <property type="entry name" value="Enolpyruvate_Tfrase_sf"/>
</dbReference>
<feature type="binding site" evidence="7">
    <location>
        <position position="171"/>
    </location>
    <ligand>
        <name>3-phosphoshikimate</name>
        <dbReference type="ChEBI" id="CHEBI:145989"/>
    </ligand>
</feature>
<keyword evidence="5 7" id="KW-0057">Aromatic amino acid biosynthesis</keyword>
<feature type="binding site" evidence="7">
    <location>
        <position position="25"/>
    </location>
    <ligand>
        <name>3-phosphoshikimate</name>
        <dbReference type="ChEBI" id="CHEBI:145989"/>
    </ligand>
</feature>
<dbReference type="InterPro" id="IPR006264">
    <property type="entry name" value="EPSP_synthase"/>
</dbReference>
<evidence type="ECO:0000256" key="7">
    <source>
        <dbReference type="HAMAP-Rule" id="MF_00210"/>
    </source>
</evidence>
<dbReference type="HAMAP" id="MF_00210">
    <property type="entry name" value="EPSP_synth"/>
    <property type="match status" value="1"/>
</dbReference>
<keyword evidence="4 7" id="KW-0808">Transferase</keyword>
<dbReference type="PIRSF" id="PIRSF000505">
    <property type="entry name" value="EPSPS"/>
    <property type="match status" value="1"/>
</dbReference>
<feature type="binding site" evidence="7">
    <location>
        <position position="20"/>
    </location>
    <ligand>
        <name>3-phosphoshikimate</name>
        <dbReference type="ChEBI" id="CHEBI:145989"/>
    </ligand>
</feature>
<comment type="caution">
    <text evidence="9">The sequence shown here is derived from an EMBL/GenBank/DDBJ whole genome shotgun (WGS) entry which is preliminary data.</text>
</comment>
<evidence type="ECO:0000256" key="3">
    <source>
        <dbReference type="ARBA" id="ARBA00022605"/>
    </source>
</evidence>
<feature type="binding site" evidence="7">
    <location>
        <position position="198"/>
    </location>
    <ligand>
        <name>3-phosphoshikimate</name>
        <dbReference type="ChEBI" id="CHEBI:145989"/>
    </ligand>
</feature>
<comment type="pathway">
    <text evidence="1 7">Metabolic intermediate biosynthesis; chorismate biosynthesis; chorismate from D-erythrose 4-phosphate and phosphoenolpyruvate: step 6/7.</text>
</comment>
<feature type="binding site" evidence="7">
    <location>
        <position position="20"/>
    </location>
    <ligand>
        <name>phosphoenolpyruvate</name>
        <dbReference type="ChEBI" id="CHEBI:58702"/>
    </ligand>
</feature>
<reference evidence="9" key="1">
    <citation type="journal article" date="2021" name="PeerJ">
        <title>Extensive microbial diversity within the chicken gut microbiome revealed by metagenomics and culture.</title>
        <authorList>
            <person name="Gilroy R."/>
            <person name="Ravi A."/>
            <person name="Getino M."/>
            <person name="Pursley I."/>
            <person name="Horton D.L."/>
            <person name="Alikhan N.F."/>
            <person name="Baker D."/>
            <person name="Gharbi K."/>
            <person name="Hall N."/>
            <person name="Watson M."/>
            <person name="Adriaenssens E.M."/>
            <person name="Foster-Nyarko E."/>
            <person name="Jarju S."/>
            <person name="Secka A."/>
            <person name="Antonio M."/>
            <person name="Oren A."/>
            <person name="Chaudhuri R.R."/>
            <person name="La Ragione R."/>
            <person name="Hildebrand F."/>
            <person name="Pallen M.J."/>
        </authorList>
    </citation>
    <scope>NUCLEOTIDE SEQUENCE</scope>
    <source>
        <strain evidence="9">ChiBcec18-1249</strain>
    </source>
</reference>
<dbReference type="InterPro" id="IPR023193">
    <property type="entry name" value="EPSP_synthase_CS"/>
</dbReference>
<reference evidence="9" key="2">
    <citation type="submission" date="2021-04" db="EMBL/GenBank/DDBJ databases">
        <authorList>
            <person name="Gilroy R."/>
        </authorList>
    </citation>
    <scope>NUCLEOTIDE SEQUENCE</scope>
    <source>
        <strain evidence="9">ChiBcec18-1249</strain>
    </source>
</reference>
<gene>
    <name evidence="7" type="primary">aroA</name>
    <name evidence="9" type="ORF">H9787_09275</name>
</gene>
<dbReference type="Pfam" id="PF00275">
    <property type="entry name" value="EPSP_synthase"/>
    <property type="match status" value="1"/>
</dbReference>
<evidence type="ECO:0000256" key="2">
    <source>
        <dbReference type="ARBA" id="ARBA00009948"/>
    </source>
</evidence>
<evidence type="ECO:0000256" key="6">
    <source>
        <dbReference type="ARBA" id="ARBA00044633"/>
    </source>
</evidence>
<comment type="function">
    <text evidence="7">Catalyzes the transfer of the enolpyruvyl moiety of phosphoenolpyruvate (PEP) to the 5-hydroxyl of shikimate-3-phosphate (S3P) to produce enolpyruvyl shikimate-3-phosphate and inorganic phosphate.</text>
</comment>
<feature type="binding site" evidence="7">
    <location>
        <position position="395"/>
    </location>
    <ligand>
        <name>phosphoenolpyruvate</name>
        <dbReference type="ChEBI" id="CHEBI:58702"/>
    </ligand>
</feature>
<comment type="subcellular location">
    <subcellularLocation>
        <location evidence="7">Cytoplasm</location>
    </subcellularLocation>
</comment>
<dbReference type="Proteomes" id="UP000823824">
    <property type="component" value="Unassembled WGS sequence"/>
</dbReference>
<dbReference type="Gene3D" id="3.65.10.10">
    <property type="entry name" value="Enolpyruvate transferase domain"/>
    <property type="match status" value="2"/>
</dbReference>
<dbReference type="InterPro" id="IPR013792">
    <property type="entry name" value="RNA3'P_cycl/enolpyr_Trfase_a/b"/>
</dbReference>
<accession>A0A9D2LJW8</accession>
<feature type="active site" description="Proton acceptor" evidence="7">
    <location>
        <position position="297"/>
    </location>
</feature>
<comment type="catalytic activity">
    <reaction evidence="6">
        <text>3-phosphoshikimate + phosphoenolpyruvate = 5-O-(1-carboxyvinyl)-3-phosphoshikimate + phosphate</text>
        <dbReference type="Rhea" id="RHEA:21256"/>
        <dbReference type="ChEBI" id="CHEBI:43474"/>
        <dbReference type="ChEBI" id="CHEBI:57701"/>
        <dbReference type="ChEBI" id="CHEBI:58702"/>
        <dbReference type="ChEBI" id="CHEBI:145989"/>
        <dbReference type="EC" id="2.5.1.19"/>
    </reaction>
    <physiologicalReaction direction="left-to-right" evidence="6">
        <dbReference type="Rhea" id="RHEA:21257"/>
    </physiologicalReaction>
</comment>
<dbReference type="EC" id="2.5.1.19" evidence="7"/>
<dbReference type="GO" id="GO:0009423">
    <property type="term" value="P:chorismate biosynthetic process"/>
    <property type="evidence" value="ECO:0007669"/>
    <property type="project" value="UniProtKB-UniRule"/>
</dbReference>
<evidence type="ECO:0000256" key="5">
    <source>
        <dbReference type="ARBA" id="ARBA00023141"/>
    </source>
</evidence>
<dbReference type="PANTHER" id="PTHR21090">
    <property type="entry name" value="AROM/DEHYDROQUINATE SYNTHASE"/>
    <property type="match status" value="1"/>
</dbReference>
<feature type="binding site" evidence="7">
    <location>
        <position position="172"/>
    </location>
    <ligand>
        <name>3-phosphoshikimate</name>
        <dbReference type="ChEBI" id="CHEBI:145989"/>
    </ligand>
</feature>
<protein>
    <recommendedName>
        <fullName evidence="7">3-phosphoshikimate 1-carboxyvinyltransferase</fullName>
        <ecNumber evidence="7">2.5.1.19</ecNumber>
    </recommendedName>
    <alternativeName>
        <fullName evidence="7">5-enolpyruvylshikimate-3-phosphate synthase</fullName>
        <shortName evidence="7">EPSP synthase</shortName>
        <shortName evidence="7">EPSPS</shortName>
    </alternativeName>
</protein>
<dbReference type="PROSITE" id="PS00885">
    <property type="entry name" value="EPSP_SYNTHASE_2"/>
    <property type="match status" value="1"/>
</dbReference>
<keyword evidence="3 7" id="KW-0028">Amino-acid biosynthesis</keyword>
<feature type="binding site" evidence="7">
    <location>
        <position position="172"/>
    </location>
    <ligand>
        <name>phosphoenolpyruvate</name>
        <dbReference type="ChEBI" id="CHEBI:58702"/>
    </ligand>
</feature>
<dbReference type="AlphaFoldDB" id="A0A9D2LJW8"/>
<comment type="subunit">
    <text evidence="7">Monomer.</text>
</comment>
<feature type="binding site" evidence="7">
    <location>
        <position position="122"/>
    </location>
    <ligand>
        <name>phosphoenolpyruvate</name>
        <dbReference type="ChEBI" id="CHEBI:58702"/>
    </ligand>
</feature>
<feature type="binding site" evidence="7">
    <location>
        <position position="324"/>
    </location>
    <ligand>
        <name>3-phosphoshikimate</name>
        <dbReference type="ChEBI" id="CHEBI:145989"/>
    </ligand>
</feature>
<evidence type="ECO:0000313" key="10">
    <source>
        <dbReference type="Proteomes" id="UP000823824"/>
    </source>
</evidence>
<name>A0A9D2LJW8_9FIRM</name>
<feature type="binding site" evidence="7">
    <location>
        <position position="21"/>
    </location>
    <ligand>
        <name>3-phosphoshikimate</name>
        <dbReference type="ChEBI" id="CHEBI:145989"/>
    </ligand>
</feature>
<feature type="binding site" evidence="7">
    <location>
        <position position="297"/>
    </location>
    <ligand>
        <name>3-phosphoshikimate</name>
        <dbReference type="ChEBI" id="CHEBI:145989"/>
    </ligand>
</feature>
<dbReference type="GO" id="GO:0005737">
    <property type="term" value="C:cytoplasm"/>
    <property type="evidence" value="ECO:0007669"/>
    <property type="project" value="UniProtKB-SubCell"/>
</dbReference>
<comment type="caution">
    <text evidence="7">Lacks conserved residue(s) required for the propagation of feature annotation.</text>
</comment>